<gene>
    <name evidence="1" type="ORF">SPIL2461_LOCUS394</name>
</gene>
<name>A0A812IM85_SYMPI</name>
<dbReference type="EMBL" id="CAJNIZ010000273">
    <property type="protein sequence ID" value="CAE7157713.1"/>
    <property type="molecule type" value="Genomic_DNA"/>
</dbReference>
<comment type="caution">
    <text evidence="1">The sequence shown here is derived from an EMBL/GenBank/DDBJ whole genome shotgun (WGS) entry which is preliminary data.</text>
</comment>
<sequence length="188" mass="21124">MAAFRRSPGSSRRKHEAEECEVTGTLGSCSKLLGSPESAQRFAVARFLLAGASDVPVALEAPTVGFVDLKSLEKLDDWEFVLRFRPCSGPQRRASQHRMRRMRRWPRAREALEPCEASLRVAFALLGIPVRDLRYIPSQELVLNGRDVHGLLQKILISARQAAHGMDATEVQDLLQQLQDQPRAHFEL</sequence>
<accession>A0A812IM85</accession>
<proteinExistence type="predicted"/>
<evidence type="ECO:0000313" key="1">
    <source>
        <dbReference type="EMBL" id="CAE7157713.1"/>
    </source>
</evidence>
<keyword evidence="2" id="KW-1185">Reference proteome</keyword>
<evidence type="ECO:0000313" key="2">
    <source>
        <dbReference type="Proteomes" id="UP000649617"/>
    </source>
</evidence>
<dbReference type="Proteomes" id="UP000649617">
    <property type="component" value="Unassembled WGS sequence"/>
</dbReference>
<dbReference type="AlphaFoldDB" id="A0A812IM85"/>
<reference evidence="1" key="1">
    <citation type="submission" date="2021-02" db="EMBL/GenBank/DDBJ databases">
        <authorList>
            <person name="Dougan E. K."/>
            <person name="Rhodes N."/>
            <person name="Thang M."/>
            <person name="Chan C."/>
        </authorList>
    </citation>
    <scope>NUCLEOTIDE SEQUENCE</scope>
</reference>
<organism evidence="1 2">
    <name type="scientific">Symbiodinium pilosum</name>
    <name type="common">Dinoflagellate</name>
    <dbReference type="NCBI Taxonomy" id="2952"/>
    <lineage>
        <taxon>Eukaryota</taxon>
        <taxon>Sar</taxon>
        <taxon>Alveolata</taxon>
        <taxon>Dinophyceae</taxon>
        <taxon>Suessiales</taxon>
        <taxon>Symbiodiniaceae</taxon>
        <taxon>Symbiodinium</taxon>
    </lineage>
</organism>
<protein>
    <submittedName>
        <fullName evidence="1">Uncharacterized protein</fullName>
    </submittedName>
</protein>